<dbReference type="Proteomes" id="UP001175271">
    <property type="component" value="Unassembled WGS sequence"/>
</dbReference>
<gene>
    <name evidence="2" type="ORF">QR680_003012</name>
</gene>
<comment type="caution">
    <text evidence="2">The sequence shown here is derived from an EMBL/GenBank/DDBJ whole genome shotgun (WGS) entry which is preliminary data.</text>
</comment>
<evidence type="ECO:0000256" key="1">
    <source>
        <dbReference type="ARBA" id="ARBA00038085"/>
    </source>
</evidence>
<evidence type="ECO:0000313" key="2">
    <source>
        <dbReference type="EMBL" id="KAK0399376.1"/>
    </source>
</evidence>
<sequence>MFYRPDQVTSIIPIDERPIDRTHLKGLDFVIDTTWDGQPVDHEPISVKMAWNTEKATSGQSKRLIKVTFQAPLHDDPDPPEDFPGICPGLWNYEVVEFFFANSKNQYLEVEVGPHGHWLCILHDGYRNAINNGEELELSVQNVFKGNTWHCTFELPIAYLPPKVSKFNAYSIHGSEPNRIYEALYPVTDGHETEPDFHKLDYFRQIDMRRVIPDGFQAEQYSDLKYGDMWGESAST</sequence>
<dbReference type="Gene3D" id="2.60.40.1190">
    <property type="match status" value="1"/>
</dbReference>
<dbReference type="AlphaFoldDB" id="A0AA39LIW9"/>
<organism evidence="2 3">
    <name type="scientific">Steinernema hermaphroditum</name>
    <dbReference type="NCBI Taxonomy" id="289476"/>
    <lineage>
        <taxon>Eukaryota</taxon>
        <taxon>Metazoa</taxon>
        <taxon>Ecdysozoa</taxon>
        <taxon>Nematoda</taxon>
        <taxon>Chromadorea</taxon>
        <taxon>Rhabditida</taxon>
        <taxon>Tylenchina</taxon>
        <taxon>Panagrolaimomorpha</taxon>
        <taxon>Strongyloidoidea</taxon>
        <taxon>Steinernematidae</taxon>
        <taxon>Steinernema</taxon>
    </lineage>
</organism>
<name>A0AA39LIW9_9BILA</name>
<accession>A0AA39LIW9</accession>
<dbReference type="PANTHER" id="PTHR31475">
    <property type="entry name" value="UPF0462 PROTEIN"/>
    <property type="match status" value="1"/>
</dbReference>
<proteinExistence type="inferred from homology"/>
<comment type="similarity">
    <text evidence="1">Belongs to the UPF0462 family.</text>
</comment>
<protein>
    <submittedName>
        <fullName evidence="2">Uncharacterized protein</fullName>
    </submittedName>
</protein>
<dbReference type="PANTHER" id="PTHR31475:SF5">
    <property type="entry name" value="UPF0462 PROTEIN C4ORF33 HOMOLOG"/>
    <property type="match status" value="1"/>
</dbReference>
<evidence type="ECO:0000313" key="3">
    <source>
        <dbReference type="Proteomes" id="UP001175271"/>
    </source>
</evidence>
<keyword evidence="3" id="KW-1185">Reference proteome</keyword>
<dbReference type="EMBL" id="JAUCMV010000005">
    <property type="protein sequence ID" value="KAK0399376.1"/>
    <property type="molecule type" value="Genomic_DNA"/>
</dbReference>
<reference evidence="2" key="1">
    <citation type="submission" date="2023-06" db="EMBL/GenBank/DDBJ databases">
        <title>Genomic analysis of the entomopathogenic nematode Steinernema hermaphroditum.</title>
        <authorList>
            <person name="Schwarz E.M."/>
            <person name="Heppert J.K."/>
            <person name="Baniya A."/>
            <person name="Schwartz H.T."/>
            <person name="Tan C.-H."/>
            <person name="Antoshechkin I."/>
            <person name="Sternberg P.W."/>
            <person name="Goodrich-Blair H."/>
            <person name="Dillman A.R."/>
        </authorList>
    </citation>
    <scope>NUCLEOTIDE SEQUENCE</scope>
    <source>
        <strain evidence="2">PS9179</strain>
        <tissue evidence="2">Whole animal</tissue>
    </source>
</reference>